<dbReference type="GO" id="GO:0009253">
    <property type="term" value="P:peptidoglycan catabolic process"/>
    <property type="evidence" value="ECO:0007669"/>
    <property type="project" value="InterPro"/>
</dbReference>
<evidence type="ECO:0000259" key="6">
    <source>
        <dbReference type="PROSITE" id="PS50853"/>
    </source>
</evidence>
<protein>
    <submittedName>
        <fullName evidence="8">SpoIID/LytB domain protein</fullName>
    </submittedName>
    <submittedName>
        <fullName evidence="7">SpoIID/LytB domain-containing protein</fullName>
    </submittedName>
</protein>
<dbReference type="PROSITE" id="PS50853">
    <property type="entry name" value="FN3"/>
    <property type="match status" value="2"/>
</dbReference>
<dbReference type="InterPro" id="IPR036505">
    <property type="entry name" value="Amidase/PGRP_sf"/>
</dbReference>
<dbReference type="PANTHER" id="PTHR11022">
    <property type="entry name" value="PEPTIDOGLYCAN RECOGNITION PROTEIN"/>
    <property type="match status" value="1"/>
</dbReference>
<evidence type="ECO:0000313" key="8">
    <source>
        <dbReference type="EMBL" id="NYI39001.1"/>
    </source>
</evidence>
<dbReference type="SMART" id="SM00060">
    <property type="entry name" value="FN3"/>
    <property type="match status" value="2"/>
</dbReference>
<dbReference type="SUPFAM" id="SSF55846">
    <property type="entry name" value="N-acetylmuramoyl-L-alanine amidase-like"/>
    <property type="match status" value="1"/>
</dbReference>
<dbReference type="SMART" id="SM00644">
    <property type="entry name" value="Ami_2"/>
    <property type="match status" value="1"/>
</dbReference>
<gene>
    <name evidence="8" type="ORF">BJ975_002376</name>
    <name evidence="7" type="ORF">IDH50_16315</name>
</gene>
<sequence length="987" mass="104701">MHSWLTRCSIGLTTLAVAGALLLPAPAQAAGTDIVESRPNASASTEEAATTAPVSEEVEVEQTAVEPDPEAGGDAVERTSVDPFRMVGVTWSADSDASDVTVRVQVRTDGKWSDWETLDVEDSVEGGRPGTSPLWTSAPSDGVAVEVKAASGAAQDVKVTTIDPGKPEVVTPVSPALFEGEEDDVTTESVAADGTPKVVPMPSIITRAQWKAGAGTSCSAPVTRPKALGVVIHHTAGSNTYSKSESAGLVRSYQTYHVKGHGWCDIGYNFLVDRFGQIFEGRKGGMTKQVRAAHSGVDAVNQYATGVSMMGHFDYVKPSDAMKSAVVRLVGWRVKYFGANPKGTYSAGGKKYSVINGHRDVKSTACPGKYGYAWIGAVGGLRDRVATYISKATSAAGAPTPTAPQQFATPKNVRVAPATTAATISWSAVSGAPGYRVMVSPTGSSAGAKYYNVSGTKAVVYGLNSRRTYVFRVSVWNPTVKQRVSPYTGKPMPTARTRAFTAPTGVKLTTRTATGLRFAWKAQSGAPAYRIMYWESGSSKKRYVTAYKNAVAIKGLKRGTMYQVRVSVWSTPTRERVSAYSGKPYAAGATVGYQGASAPAPAPKPSAPKPAPKPAPAPSAKNAVTPSAGKVTFKGHGYGHGIGMSQYGAEGGARAGAKYDAILKKYYPGTKLSFKSATIRVQISADTTNSVQVKHQSGLKLRTLANNAVQTLPNSVSGRTVSDWTIDTSPSNRGLNQVSYKSGSKWYAFRTFKTDAQFEGPATIRLVMPNGSTRAYRGALRSTKPSTTTRDTVNVLSLEAYTRGVVAREMPSSWSMEALKAQSVAARTFGSRYLGSSRHYDICDTVSCQVYGGYADETKRTNDAILGTKGKILTYQGAPALTQFSSSSGGFTNQGSTAYLKAVSDPWDNWSGNKNHAWSQTVTASAIQKKYPNIGTLKSISITKRNGHGTQGGRVVSLTLKGSKANRTITGVDARWAFGLKSDWFGF</sequence>
<dbReference type="CDD" id="cd06583">
    <property type="entry name" value="PGRP"/>
    <property type="match status" value="1"/>
</dbReference>
<reference evidence="7" key="2">
    <citation type="submission" date="2020-09" db="EMBL/GenBank/DDBJ databases">
        <title>Novel species in genus Aeromicrobium.</title>
        <authorList>
            <person name="Zhang G."/>
        </authorList>
    </citation>
    <scope>NUCLEOTIDE SEQUENCE</scope>
    <source>
        <strain evidence="7">SSW1-57</strain>
    </source>
</reference>
<dbReference type="GO" id="GO:0000272">
    <property type="term" value="P:polysaccharide catabolic process"/>
    <property type="evidence" value="ECO:0007669"/>
    <property type="project" value="UniProtKB-KW"/>
</dbReference>
<dbReference type="PANTHER" id="PTHR11022:SF41">
    <property type="entry name" value="PEPTIDOGLYCAN-RECOGNITION PROTEIN LC-RELATED"/>
    <property type="match status" value="1"/>
</dbReference>
<feature type="domain" description="Fibronectin type-III" evidence="6">
    <location>
        <begin position="409"/>
        <end position="500"/>
    </location>
</feature>
<dbReference type="InterPro" id="IPR002502">
    <property type="entry name" value="Amidase_domain"/>
</dbReference>
<dbReference type="Pfam" id="PF00041">
    <property type="entry name" value="fn3"/>
    <property type="match status" value="1"/>
</dbReference>
<keyword evidence="5" id="KW-0732">Signal</keyword>
<evidence type="ECO:0000256" key="2">
    <source>
        <dbReference type="ARBA" id="ARBA00023295"/>
    </source>
</evidence>
<dbReference type="InterPro" id="IPR015510">
    <property type="entry name" value="PGRP"/>
</dbReference>
<dbReference type="SUPFAM" id="SSF49265">
    <property type="entry name" value="Fibronectin type III"/>
    <property type="match status" value="1"/>
</dbReference>
<dbReference type="EMBL" id="JACBZN010000001">
    <property type="protein sequence ID" value="NYI39001.1"/>
    <property type="molecule type" value="Genomic_DNA"/>
</dbReference>
<dbReference type="EMBL" id="JACWMT010000004">
    <property type="protein sequence ID" value="MBD1271811.1"/>
    <property type="molecule type" value="Genomic_DNA"/>
</dbReference>
<dbReference type="Gene3D" id="3.40.80.10">
    <property type="entry name" value="Peptidoglycan recognition protein-like"/>
    <property type="match status" value="1"/>
</dbReference>
<feature type="signal peptide" evidence="5">
    <location>
        <begin position="1"/>
        <end position="29"/>
    </location>
</feature>
<dbReference type="Pfam" id="PF08486">
    <property type="entry name" value="SpoIID"/>
    <property type="match status" value="1"/>
</dbReference>
<reference evidence="8 9" key="1">
    <citation type="submission" date="2020-07" db="EMBL/GenBank/DDBJ databases">
        <title>Sequencing the genomes of 1000 actinobacteria strains.</title>
        <authorList>
            <person name="Klenk H.-P."/>
        </authorList>
    </citation>
    <scope>NUCLEOTIDE SEQUENCE [LARGE SCALE GENOMIC DNA]</scope>
    <source>
        <strain evidence="8 9">DSM 19087</strain>
    </source>
</reference>
<keyword evidence="9" id="KW-1185">Reference proteome</keyword>
<feature type="region of interest" description="Disordered" evidence="4">
    <location>
        <begin position="596"/>
        <end position="625"/>
    </location>
</feature>
<dbReference type="Proteomes" id="UP000659061">
    <property type="component" value="Unassembled WGS sequence"/>
</dbReference>
<evidence type="ECO:0000256" key="3">
    <source>
        <dbReference type="ARBA" id="ARBA00023326"/>
    </source>
</evidence>
<feature type="region of interest" description="Disordered" evidence="4">
    <location>
        <begin position="36"/>
        <end position="80"/>
    </location>
</feature>
<feature type="compositionally biased region" description="Pro residues" evidence="4">
    <location>
        <begin position="600"/>
        <end position="617"/>
    </location>
</feature>
<feature type="domain" description="Fibronectin type-III" evidence="6">
    <location>
        <begin position="502"/>
        <end position="584"/>
    </location>
</feature>
<organism evidence="7 10">
    <name type="scientific">Aeromicrobium tamlense</name>
    <dbReference type="NCBI Taxonomy" id="375541"/>
    <lineage>
        <taxon>Bacteria</taxon>
        <taxon>Bacillati</taxon>
        <taxon>Actinomycetota</taxon>
        <taxon>Actinomycetes</taxon>
        <taxon>Propionibacteriales</taxon>
        <taxon>Nocardioidaceae</taxon>
        <taxon>Aeromicrobium</taxon>
    </lineage>
</organism>
<comment type="similarity">
    <text evidence="1">Belongs to the N-acetylmuramoyl-L-alanine amidase 2 family.</text>
</comment>
<dbReference type="InterPro" id="IPR013693">
    <property type="entry name" value="SpoIID/LytB_N"/>
</dbReference>
<feature type="compositionally biased region" description="Low complexity" evidence="4">
    <location>
        <begin position="41"/>
        <end position="55"/>
    </location>
</feature>
<dbReference type="SMART" id="SM00701">
    <property type="entry name" value="PGRP"/>
    <property type="match status" value="1"/>
</dbReference>
<dbReference type="GO" id="GO:0030435">
    <property type="term" value="P:sporulation resulting in formation of a cellular spore"/>
    <property type="evidence" value="ECO:0007669"/>
    <property type="project" value="InterPro"/>
</dbReference>
<dbReference type="RefSeq" id="WP_179426213.1">
    <property type="nucleotide sequence ID" value="NZ_BAAAMP010000002.1"/>
</dbReference>
<accession>A0A8I0FZA3</accession>
<dbReference type="Pfam" id="PF01510">
    <property type="entry name" value="Amidase_2"/>
    <property type="match status" value="1"/>
</dbReference>
<dbReference type="NCBIfam" id="TIGR02669">
    <property type="entry name" value="SpoIID_LytB"/>
    <property type="match status" value="1"/>
</dbReference>
<dbReference type="AlphaFoldDB" id="A0A8I0FZA3"/>
<keyword evidence="2" id="KW-0378">Hydrolase</keyword>
<feature type="chain" id="PRO_5034554757" evidence="5">
    <location>
        <begin position="30"/>
        <end position="987"/>
    </location>
</feature>
<evidence type="ECO:0000256" key="4">
    <source>
        <dbReference type="SAM" id="MobiDB-lite"/>
    </source>
</evidence>
<evidence type="ECO:0000256" key="5">
    <source>
        <dbReference type="SAM" id="SignalP"/>
    </source>
</evidence>
<evidence type="ECO:0000313" key="7">
    <source>
        <dbReference type="EMBL" id="MBD1271811.1"/>
    </source>
</evidence>
<dbReference type="Gene3D" id="2.60.40.10">
    <property type="entry name" value="Immunoglobulins"/>
    <property type="match status" value="2"/>
</dbReference>
<dbReference type="InterPro" id="IPR013486">
    <property type="entry name" value="SpoIID/LytB"/>
</dbReference>
<dbReference type="GO" id="GO:0008745">
    <property type="term" value="F:N-acetylmuramoyl-L-alanine amidase activity"/>
    <property type="evidence" value="ECO:0007669"/>
    <property type="project" value="InterPro"/>
</dbReference>
<dbReference type="GO" id="GO:0008270">
    <property type="term" value="F:zinc ion binding"/>
    <property type="evidence" value="ECO:0007669"/>
    <property type="project" value="InterPro"/>
</dbReference>
<proteinExistence type="inferred from homology"/>
<evidence type="ECO:0000313" key="9">
    <source>
        <dbReference type="Proteomes" id="UP000587211"/>
    </source>
</evidence>
<dbReference type="CDD" id="cd00063">
    <property type="entry name" value="FN3"/>
    <property type="match status" value="2"/>
</dbReference>
<dbReference type="Proteomes" id="UP000587211">
    <property type="component" value="Unassembled WGS sequence"/>
</dbReference>
<name>A0A8I0FZA3_9ACTN</name>
<evidence type="ECO:0000256" key="1">
    <source>
        <dbReference type="ARBA" id="ARBA00007553"/>
    </source>
</evidence>
<evidence type="ECO:0000313" key="10">
    <source>
        <dbReference type="Proteomes" id="UP000659061"/>
    </source>
</evidence>
<comment type="caution">
    <text evidence="7">The sequence shown here is derived from an EMBL/GenBank/DDBJ whole genome shotgun (WGS) entry which is preliminary data.</text>
</comment>
<keyword evidence="2" id="KW-0326">Glycosidase</keyword>
<dbReference type="GO" id="GO:0016798">
    <property type="term" value="F:hydrolase activity, acting on glycosyl bonds"/>
    <property type="evidence" value="ECO:0007669"/>
    <property type="project" value="UniProtKB-KW"/>
</dbReference>
<keyword evidence="3" id="KW-0119">Carbohydrate metabolism</keyword>
<dbReference type="InterPro" id="IPR006619">
    <property type="entry name" value="PGRP_domain_met/bac"/>
</dbReference>
<dbReference type="InterPro" id="IPR036116">
    <property type="entry name" value="FN3_sf"/>
</dbReference>
<keyword evidence="3" id="KW-0624">Polysaccharide degradation</keyword>
<dbReference type="InterPro" id="IPR013783">
    <property type="entry name" value="Ig-like_fold"/>
</dbReference>
<dbReference type="InterPro" id="IPR003961">
    <property type="entry name" value="FN3_dom"/>
</dbReference>